<proteinExistence type="predicted"/>
<sequence length="113" mass="13575">MQSKLVPLRIPPGWMVNFNQFTEANPDAFKNDDYEYKWEFNEDILQFDHIKNNRTVDLGWYPEFNPKGKYKIVLINSSDPDWQNPIYKFLSRDINEIIEKIEYVLEEVSNGRI</sequence>
<dbReference type="RefSeq" id="WP_114384251.1">
    <property type="nucleotide sequence ID" value="NZ_QPJD01000038.1"/>
</dbReference>
<dbReference type="Proteomes" id="UP000252415">
    <property type="component" value="Unassembled WGS sequence"/>
</dbReference>
<name>A0A368VKX6_9BACL</name>
<dbReference type="EMBL" id="QPJD01000038">
    <property type="protein sequence ID" value="RCW40297.1"/>
    <property type="molecule type" value="Genomic_DNA"/>
</dbReference>
<evidence type="ECO:0000313" key="1">
    <source>
        <dbReference type="EMBL" id="RCW40297.1"/>
    </source>
</evidence>
<keyword evidence="2" id="KW-1185">Reference proteome</keyword>
<dbReference type="AlphaFoldDB" id="A0A368VKX6"/>
<evidence type="ECO:0000313" key="2">
    <source>
        <dbReference type="Proteomes" id="UP000252415"/>
    </source>
</evidence>
<comment type="caution">
    <text evidence="1">The sequence shown here is derived from an EMBL/GenBank/DDBJ whole genome shotgun (WGS) entry which is preliminary data.</text>
</comment>
<gene>
    <name evidence="1" type="ORF">DFP97_1388</name>
</gene>
<dbReference type="OrthoDB" id="3532550at2"/>
<protein>
    <submittedName>
        <fullName evidence="1">Uncharacterized protein</fullName>
    </submittedName>
</protein>
<reference evidence="1 2" key="1">
    <citation type="submission" date="2018-07" db="EMBL/GenBank/DDBJ databases">
        <title>Genomic Encyclopedia of Type Strains, Phase III (KMG-III): the genomes of soil and plant-associated and newly described type strains.</title>
        <authorList>
            <person name="Whitman W."/>
        </authorList>
    </citation>
    <scope>NUCLEOTIDE SEQUENCE [LARGE SCALE GENOMIC DNA]</scope>
    <source>
        <strain evidence="1 2">CECT 7506</strain>
    </source>
</reference>
<organism evidence="1 2">
    <name type="scientific">Paenibacillus prosopidis</name>
    <dbReference type="NCBI Taxonomy" id="630520"/>
    <lineage>
        <taxon>Bacteria</taxon>
        <taxon>Bacillati</taxon>
        <taxon>Bacillota</taxon>
        <taxon>Bacilli</taxon>
        <taxon>Bacillales</taxon>
        <taxon>Paenibacillaceae</taxon>
        <taxon>Paenibacillus</taxon>
    </lineage>
</organism>
<accession>A0A368VKX6</accession>